<keyword evidence="2" id="KW-0812">Transmembrane</keyword>
<accession>A0AAV9ZPZ5</accession>
<protein>
    <submittedName>
        <fullName evidence="3">Uncharacterized protein</fullName>
    </submittedName>
</protein>
<feature type="transmembrane region" description="Helical" evidence="2">
    <location>
        <begin position="44"/>
        <end position="65"/>
    </location>
</feature>
<feature type="region of interest" description="Disordered" evidence="1">
    <location>
        <begin position="86"/>
        <end position="107"/>
    </location>
</feature>
<gene>
    <name evidence="3" type="ORF">R3P38DRAFT_3229456</name>
</gene>
<sequence length="117" mass="12525">MNGVSVFESQPRQLQIFLVEISVELHTVVKAIPSSPSPLFFPSAFLNLSPLLVLATTFVMTTIYLRITAQAVAVVPNATRITPSGAFGTGPSNLLPPQKNPPHPSCKAYRITISPPA</sequence>
<proteinExistence type="predicted"/>
<reference evidence="3 4" key="1">
    <citation type="journal article" date="2024" name="J Genomics">
        <title>Draft genome sequencing and assembly of Favolaschia claudopus CIRM-BRFM 2984 isolated from oak limbs.</title>
        <authorList>
            <person name="Navarro D."/>
            <person name="Drula E."/>
            <person name="Chaduli D."/>
            <person name="Cazenave R."/>
            <person name="Ahrendt S."/>
            <person name="Wang J."/>
            <person name="Lipzen A."/>
            <person name="Daum C."/>
            <person name="Barry K."/>
            <person name="Grigoriev I.V."/>
            <person name="Favel A."/>
            <person name="Rosso M.N."/>
            <person name="Martin F."/>
        </authorList>
    </citation>
    <scope>NUCLEOTIDE SEQUENCE [LARGE SCALE GENOMIC DNA]</scope>
    <source>
        <strain evidence="3 4">CIRM-BRFM 2984</strain>
    </source>
</reference>
<evidence type="ECO:0000256" key="1">
    <source>
        <dbReference type="SAM" id="MobiDB-lite"/>
    </source>
</evidence>
<dbReference type="EMBL" id="JAWWNJ010000125">
    <property type="protein sequence ID" value="KAK6988198.1"/>
    <property type="molecule type" value="Genomic_DNA"/>
</dbReference>
<name>A0AAV9ZPZ5_9AGAR</name>
<keyword evidence="2" id="KW-1133">Transmembrane helix</keyword>
<dbReference type="AlphaFoldDB" id="A0AAV9ZPZ5"/>
<keyword evidence="2" id="KW-0472">Membrane</keyword>
<evidence type="ECO:0000313" key="4">
    <source>
        <dbReference type="Proteomes" id="UP001362999"/>
    </source>
</evidence>
<keyword evidence="4" id="KW-1185">Reference proteome</keyword>
<organism evidence="3 4">
    <name type="scientific">Favolaschia claudopus</name>
    <dbReference type="NCBI Taxonomy" id="2862362"/>
    <lineage>
        <taxon>Eukaryota</taxon>
        <taxon>Fungi</taxon>
        <taxon>Dikarya</taxon>
        <taxon>Basidiomycota</taxon>
        <taxon>Agaricomycotina</taxon>
        <taxon>Agaricomycetes</taxon>
        <taxon>Agaricomycetidae</taxon>
        <taxon>Agaricales</taxon>
        <taxon>Marasmiineae</taxon>
        <taxon>Mycenaceae</taxon>
        <taxon>Favolaschia</taxon>
    </lineage>
</organism>
<dbReference type="Proteomes" id="UP001362999">
    <property type="component" value="Unassembled WGS sequence"/>
</dbReference>
<evidence type="ECO:0000256" key="2">
    <source>
        <dbReference type="SAM" id="Phobius"/>
    </source>
</evidence>
<comment type="caution">
    <text evidence="3">The sequence shown here is derived from an EMBL/GenBank/DDBJ whole genome shotgun (WGS) entry which is preliminary data.</text>
</comment>
<evidence type="ECO:0000313" key="3">
    <source>
        <dbReference type="EMBL" id="KAK6988198.1"/>
    </source>
</evidence>